<reference evidence="2 3" key="1">
    <citation type="submission" date="2022-08" db="EMBL/GenBank/DDBJ databases">
        <title>Tractidigestivibacter montrealensis type strain KD21.</title>
        <authorList>
            <person name="Diop K."/>
            <person name="Richard C."/>
            <person name="Routy B."/>
        </authorList>
    </citation>
    <scope>NUCLEOTIDE SEQUENCE [LARGE SCALE GENOMIC DNA]</scope>
    <source>
        <strain evidence="2 3">KD21</strain>
    </source>
</reference>
<evidence type="ECO:0000313" key="2">
    <source>
        <dbReference type="EMBL" id="MCR9036564.1"/>
    </source>
</evidence>
<comment type="caution">
    <text evidence="2">The sequence shown here is derived from an EMBL/GenBank/DDBJ whole genome shotgun (WGS) entry which is preliminary data.</text>
</comment>
<dbReference type="RefSeq" id="WP_158559518.1">
    <property type="nucleotide sequence ID" value="NZ_JANSKA010000004.1"/>
</dbReference>
<dbReference type="SUPFAM" id="SSF53067">
    <property type="entry name" value="Actin-like ATPase domain"/>
    <property type="match status" value="2"/>
</dbReference>
<dbReference type="Gene3D" id="3.30.420.40">
    <property type="match status" value="2"/>
</dbReference>
<gene>
    <name evidence="2" type="ORF">NVS32_06325</name>
</gene>
<sequence length="305" mass="32133">MRWLGIDGGGTKTTFSVFDERMNRVATTELPTCHIGQVGEKGLRDILLAGMRWAEKDGGIGADWGVGFGLAGYGNEPISRATIESVCAGVVHGHPYVLMSDLKAGCVAALGLEDGVVMVAGTGSAALGIRGDRELRCGGWGFQIGDEGSGWWMGRRILEAFSRESDGRLPRGAIYRIVRERLGLKNDYDLIALRRTTLSGRTEVAALAPMVFEAAVDGDYEASRILRDAAAADAEMASTIVSRLFPAASEVKTSYIGGTFKGGNGALLGLLGDGMLPQPCKLVPPAFGPDAGACLVLRRSIVGRG</sequence>
<dbReference type="InterPro" id="IPR052519">
    <property type="entry name" value="Euk-type_GlcNAc_Kinase"/>
</dbReference>
<protein>
    <submittedName>
        <fullName evidence="2">BadF/BadG/BcrA/BcrD type ATPase</fullName>
    </submittedName>
</protein>
<dbReference type="PANTHER" id="PTHR43190:SF3">
    <property type="entry name" value="N-ACETYL-D-GLUCOSAMINE KINASE"/>
    <property type="match status" value="1"/>
</dbReference>
<dbReference type="EMBL" id="JANSKA010000004">
    <property type="protein sequence ID" value="MCR9036564.1"/>
    <property type="molecule type" value="Genomic_DNA"/>
</dbReference>
<dbReference type="InterPro" id="IPR002731">
    <property type="entry name" value="ATPase_BadF"/>
</dbReference>
<dbReference type="CDD" id="cd24007">
    <property type="entry name" value="ASKHA_NBD_eukNAGK-like"/>
    <property type="match status" value="1"/>
</dbReference>
<proteinExistence type="predicted"/>
<accession>A0ABT1Z8M7</accession>
<evidence type="ECO:0000259" key="1">
    <source>
        <dbReference type="Pfam" id="PF01869"/>
    </source>
</evidence>
<dbReference type="InterPro" id="IPR043129">
    <property type="entry name" value="ATPase_NBD"/>
</dbReference>
<dbReference type="Pfam" id="PF01869">
    <property type="entry name" value="BcrAD_BadFG"/>
    <property type="match status" value="1"/>
</dbReference>
<dbReference type="Proteomes" id="UP001204320">
    <property type="component" value="Unassembled WGS sequence"/>
</dbReference>
<name>A0ABT1Z8M7_9ACTN</name>
<evidence type="ECO:0000313" key="3">
    <source>
        <dbReference type="Proteomes" id="UP001204320"/>
    </source>
</evidence>
<dbReference type="PANTHER" id="PTHR43190">
    <property type="entry name" value="N-ACETYL-D-GLUCOSAMINE KINASE"/>
    <property type="match status" value="1"/>
</dbReference>
<keyword evidence="3" id="KW-1185">Reference proteome</keyword>
<feature type="domain" description="ATPase BadF/BadG/BcrA/BcrD type" evidence="1">
    <location>
        <begin position="4"/>
        <end position="261"/>
    </location>
</feature>
<organism evidence="2 3">
    <name type="scientific">Tractidigestivibacter montrealensis</name>
    <dbReference type="NCBI Taxonomy" id="2972466"/>
    <lineage>
        <taxon>Bacteria</taxon>
        <taxon>Bacillati</taxon>
        <taxon>Actinomycetota</taxon>
        <taxon>Coriobacteriia</taxon>
        <taxon>Coriobacteriales</taxon>
        <taxon>Atopobiaceae</taxon>
        <taxon>Tractidigestivibacter</taxon>
    </lineage>
</organism>